<evidence type="ECO:0000256" key="8">
    <source>
        <dbReference type="ARBA" id="ARBA00038290"/>
    </source>
</evidence>
<keyword evidence="5" id="KW-0819">tRNA processing</keyword>
<proteinExistence type="inferred from homology"/>
<protein>
    <recommendedName>
        <fullName evidence="9">tRNA-uridine aminocarboxypropyltransferase 1</fullName>
        <ecNumber evidence="2">2.5.1.25</ecNumber>
    </recommendedName>
    <alternativeName>
        <fullName evidence="10">DTW domain-containing protein 1</fullName>
    </alternativeName>
</protein>
<evidence type="ECO:0000256" key="10">
    <source>
        <dbReference type="ARBA" id="ARBA00042508"/>
    </source>
</evidence>
<comment type="catalytic activity">
    <reaction evidence="11">
        <text>a uridine in tRNA + S-adenosyl-L-methionine = a 3-[(3S)-3-amino-3-carboxypropyl]uridine in tRNA + S-methyl-5'-thioadenosine + H(+)</text>
        <dbReference type="Rhea" id="RHEA:62432"/>
        <dbReference type="Rhea" id="RHEA-COMP:13339"/>
        <dbReference type="Rhea" id="RHEA-COMP:16092"/>
        <dbReference type="ChEBI" id="CHEBI:15378"/>
        <dbReference type="ChEBI" id="CHEBI:17509"/>
        <dbReference type="ChEBI" id="CHEBI:59789"/>
        <dbReference type="ChEBI" id="CHEBI:65315"/>
        <dbReference type="ChEBI" id="CHEBI:82930"/>
        <dbReference type="EC" id="2.5.1.25"/>
    </reaction>
</comment>
<dbReference type="SMART" id="SM01144">
    <property type="entry name" value="DTW"/>
    <property type="match status" value="1"/>
</dbReference>
<feature type="domain" description="DTW" evidence="12">
    <location>
        <begin position="53"/>
        <end position="306"/>
    </location>
</feature>
<evidence type="ECO:0000256" key="11">
    <source>
        <dbReference type="ARBA" id="ARBA00048718"/>
    </source>
</evidence>
<organism evidence="13 14">
    <name type="scientific">Chilo suppressalis</name>
    <name type="common">Asiatic rice borer moth</name>
    <dbReference type="NCBI Taxonomy" id="168631"/>
    <lineage>
        <taxon>Eukaryota</taxon>
        <taxon>Metazoa</taxon>
        <taxon>Ecdysozoa</taxon>
        <taxon>Arthropoda</taxon>
        <taxon>Hexapoda</taxon>
        <taxon>Insecta</taxon>
        <taxon>Pterygota</taxon>
        <taxon>Neoptera</taxon>
        <taxon>Endopterygota</taxon>
        <taxon>Lepidoptera</taxon>
        <taxon>Glossata</taxon>
        <taxon>Ditrysia</taxon>
        <taxon>Pyraloidea</taxon>
        <taxon>Crambidae</taxon>
        <taxon>Crambinae</taxon>
        <taxon>Chilo</taxon>
    </lineage>
</organism>
<comment type="function">
    <text evidence="7">Catalyzes the formation of 3-(3-amino-3-carboxypropyl)uridine (acp3U) at position 20 in the D-loop of several cytoplasmic tRNAs (acp3U(20)).</text>
</comment>
<reference evidence="13" key="1">
    <citation type="submission" date="2021-12" db="EMBL/GenBank/DDBJ databases">
        <authorList>
            <person name="King R."/>
        </authorList>
    </citation>
    <scope>NUCLEOTIDE SEQUENCE</scope>
</reference>
<evidence type="ECO:0000256" key="3">
    <source>
        <dbReference type="ARBA" id="ARBA00022679"/>
    </source>
</evidence>
<dbReference type="PANTHER" id="PTHR15627">
    <property type="entry name" value="NATURAL KILLER CELL-SPECIFIC ANTIGEN KLIP1"/>
    <property type="match status" value="1"/>
</dbReference>
<dbReference type="Proteomes" id="UP001153292">
    <property type="component" value="Chromosome 5"/>
</dbReference>
<name>A0ABN8BCK5_CHISP</name>
<dbReference type="Pfam" id="PF03942">
    <property type="entry name" value="DTW"/>
    <property type="match status" value="1"/>
</dbReference>
<evidence type="ECO:0000256" key="2">
    <source>
        <dbReference type="ARBA" id="ARBA00012386"/>
    </source>
</evidence>
<dbReference type="EC" id="2.5.1.25" evidence="2"/>
<gene>
    <name evidence="13" type="ORF">CHILSU_LOCUS9397</name>
</gene>
<accession>A0ABN8BCK5</accession>
<dbReference type="InterPro" id="IPR051521">
    <property type="entry name" value="tRNA_Mod/Golgi_Maint"/>
</dbReference>
<dbReference type="EMBL" id="OU963898">
    <property type="protein sequence ID" value="CAH0406024.1"/>
    <property type="molecule type" value="Genomic_DNA"/>
</dbReference>
<keyword evidence="14" id="KW-1185">Reference proteome</keyword>
<keyword evidence="3" id="KW-0808">Transferase</keyword>
<evidence type="ECO:0000256" key="4">
    <source>
        <dbReference type="ARBA" id="ARBA00022691"/>
    </source>
</evidence>
<evidence type="ECO:0000313" key="14">
    <source>
        <dbReference type="Proteomes" id="UP001153292"/>
    </source>
</evidence>
<evidence type="ECO:0000313" key="13">
    <source>
        <dbReference type="EMBL" id="CAH0406024.1"/>
    </source>
</evidence>
<evidence type="ECO:0000256" key="7">
    <source>
        <dbReference type="ARBA" id="ARBA00037050"/>
    </source>
</evidence>
<dbReference type="PANTHER" id="PTHR15627:SF8">
    <property type="entry name" value="TRNA-URIDINE AMINOCARBOXYPROPYLTRANSFERASE 1"/>
    <property type="match status" value="1"/>
</dbReference>
<keyword evidence="4" id="KW-0949">S-adenosyl-L-methionine</keyword>
<evidence type="ECO:0000259" key="12">
    <source>
        <dbReference type="SMART" id="SM01144"/>
    </source>
</evidence>
<sequence length="318" mass="37011">MYSYSYYARNMNPKSPEARNRDGSPFEGMMITDSQPLDALKSRSSCPKCGKSRMYFCYTCYVPVLQLEGCIPKCKLPIKVDIIKHKREIDGKSTAAHAAVLAPDDVNIYTYPHVPHYYLDNRTVLLYPGTEAKTVRQLFTGESNNVSYNESILSELPYGFNVGTLMTKIIGDNFQCEDIYHNKELPVDKVVLIDSTWNQSRGIFADKRLNTLPKIVLQNRPSQFWRHQKGSPRWYLSTIEAVHQLMLELHLCAWGRSVDYKSSLTMHYPVHESNIEHSHCTPYEGQYDNLLYFFKFMYEKLHTLYKHEDMLAYKRPML</sequence>
<dbReference type="InterPro" id="IPR005636">
    <property type="entry name" value="DTW"/>
</dbReference>
<evidence type="ECO:0000256" key="1">
    <source>
        <dbReference type="ARBA" id="ARBA00004123"/>
    </source>
</evidence>
<evidence type="ECO:0000256" key="9">
    <source>
        <dbReference type="ARBA" id="ARBA00039242"/>
    </source>
</evidence>
<keyword evidence="6" id="KW-0539">Nucleus</keyword>
<comment type="subcellular location">
    <subcellularLocation>
        <location evidence="1">Nucleus</location>
    </subcellularLocation>
</comment>
<evidence type="ECO:0000256" key="6">
    <source>
        <dbReference type="ARBA" id="ARBA00023242"/>
    </source>
</evidence>
<evidence type="ECO:0000256" key="5">
    <source>
        <dbReference type="ARBA" id="ARBA00022694"/>
    </source>
</evidence>
<comment type="similarity">
    <text evidence="8">Belongs to the TDD superfamily. DTWD1 family.</text>
</comment>